<dbReference type="AlphaFoldDB" id="A0AAP0NT63"/>
<proteinExistence type="predicted"/>
<feature type="region of interest" description="Disordered" evidence="1">
    <location>
        <begin position="29"/>
        <end position="78"/>
    </location>
</feature>
<feature type="compositionally biased region" description="Polar residues" evidence="1">
    <location>
        <begin position="35"/>
        <end position="54"/>
    </location>
</feature>
<protein>
    <submittedName>
        <fullName evidence="2">Uncharacterized protein</fullName>
    </submittedName>
</protein>
<sequence>MEGSRMAAARMASRCGWTTPARMQCEPVAGDARGESSTVAARSSSGGPAGTNDSELARGSGSEKLPTRTTSTEAVRTT</sequence>
<comment type="caution">
    <text evidence="2">The sequence shown here is derived from an EMBL/GenBank/DDBJ whole genome shotgun (WGS) entry which is preliminary data.</text>
</comment>
<evidence type="ECO:0000313" key="2">
    <source>
        <dbReference type="EMBL" id="KAK9118897.1"/>
    </source>
</evidence>
<dbReference type="EMBL" id="JBBNAG010000007">
    <property type="protein sequence ID" value="KAK9118897.1"/>
    <property type="molecule type" value="Genomic_DNA"/>
</dbReference>
<keyword evidence="3" id="KW-1185">Reference proteome</keyword>
<evidence type="ECO:0000256" key="1">
    <source>
        <dbReference type="SAM" id="MobiDB-lite"/>
    </source>
</evidence>
<name>A0AAP0NT63_9MAGN</name>
<organism evidence="2 3">
    <name type="scientific">Stephania cephalantha</name>
    <dbReference type="NCBI Taxonomy" id="152367"/>
    <lineage>
        <taxon>Eukaryota</taxon>
        <taxon>Viridiplantae</taxon>
        <taxon>Streptophyta</taxon>
        <taxon>Embryophyta</taxon>
        <taxon>Tracheophyta</taxon>
        <taxon>Spermatophyta</taxon>
        <taxon>Magnoliopsida</taxon>
        <taxon>Ranunculales</taxon>
        <taxon>Menispermaceae</taxon>
        <taxon>Menispermoideae</taxon>
        <taxon>Cissampelideae</taxon>
        <taxon>Stephania</taxon>
    </lineage>
</organism>
<evidence type="ECO:0000313" key="3">
    <source>
        <dbReference type="Proteomes" id="UP001419268"/>
    </source>
</evidence>
<dbReference type="Proteomes" id="UP001419268">
    <property type="component" value="Unassembled WGS sequence"/>
</dbReference>
<feature type="compositionally biased region" description="Low complexity" evidence="1">
    <location>
        <begin position="67"/>
        <end position="78"/>
    </location>
</feature>
<feature type="region of interest" description="Disordered" evidence="1">
    <location>
        <begin position="1"/>
        <end position="20"/>
    </location>
</feature>
<accession>A0AAP0NT63</accession>
<gene>
    <name evidence="2" type="ORF">Scep_016990</name>
</gene>
<reference evidence="2 3" key="1">
    <citation type="submission" date="2024-01" db="EMBL/GenBank/DDBJ databases">
        <title>Genome assemblies of Stephania.</title>
        <authorList>
            <person name="Yang L."/>
        </authorList>
    </citation>
    <scope>NUCLEOTIDE SEQUENCE [LARGE SCALE GENOMIC DNA]</scope>
    <source>
        <strain evidence="2">JXDWG</strain>
        <tissue evidence="2">Leaf</tissue>
    </source>
</reference>
<feature type="compositionally biased region" description="Low complexity" evidence="1">
    <location>
        <begin position="1"/>
        <end position="14"/>
    </location>
</feature>